<dbReference type="AlphaFoldDB" id="A0A5N6RUK2"/>
<evidence type="ECO:0000313" key="1">
    <source>
        <dbReference type="EMBL" id="KAE8124584.1"/>
    </source>
</evidence>
<sequence>MMMQNLLGSQTMKLLRAPLHDAIESVDGSSTISKVLVRNGGGATSCSLSIGCGKKLDEEWQKKSKRP</sequence>
<organism evidence="1 2">
    <name type="scientific">Carpinus fangiana</name>
    <dbReference type="NCBI Taxonomy" id="176857"/>
    <lineage>
        <taxon>Eukaryota</taxon>
        <taxon>Viridiplantae</taxon>
        <taxon>Streptophyta</taxon>
        <taxon>Embryophyta</taxon>
        <taxon>Tracheophyta</taxon>
        <taxon>Spermatophyta</taxon>
        <taxon>Magnoliopsida</taxon>
        <taxon>eudicotyledons</taxon>
        <taxon>Gunneridae</taxon>
        <taxon>Pentapetalae</taxon>
        <taxon>rosids</taxon>
        <taxon>fabids</taxon>
        <taxon>Fagales</taxon>
        <taxon>Betulaceae</taxon>
        <taxon>Carpinus</taxon>
    </lineage>
</organism>
<evidence type="ECO:0000313" key="2">
    <source>
        <dbReference type="Proteomes" id="UP000327013"/>
    </source>
</evidence>
<reference evidence="1 2" key="1">
    <citation type="submission" date="2019-06" db="EMBL/GenBank/DDBJ databases">
        <title>A chromosomal-level reference genome of Carpinus fangiana (Coryloideae, Betulaceae).</title>
        <authorList>
            <person name="Yang X."/>
            <person name="Wang Z."/>
            <person name="Zhang L."/>
            <person name="Hao G."/>
            <person name="Liu J."/>
            <person name="Yang Y."/>
        </authorList>
    </citation>
    <scope>NUCLEOTIDE SEQUENCE [LARGE SCALE GENOMIC DNA]</scope>
    <source>
        <strain evidence="1">Cfa_2016G</strain>
        <tissue evidence="1">Leaf</tissue>
    </source>
</reference>
<proteinExistence type="predicted"/>
<dbReference type="OrthoDB" id="10585724at2759"/>
<keyword evidence="2" id="KW-1185">Reference proteome</keyword>
<dbReference type="EMBL" id="CM017328">
    <property type="protein sequence ID" value="KAE8124584.1"/>
    <property type="molecule type" value="Genomic_DNA"/>
</dbReference>
<protein>
    <submittedName>
        <fullName evidence="1">Uncharacterized protein</fullName>
    </submittedName>
</protein>
<dbReference type="Proteomes" id="UP000327013">
    <property type="component" value="Chromosome 8"/>
</dbReference>
<accession>A0A5N6RUK2</accession>
<gene>
    <name evidence="1" type="ORF">FH972_019451</name>
</gene>
<name>A0A5N6RUK2_9ROSI</name>